<comment type="caution">
    <text evidence="4">The sequence shown here is derived from an EMBL/GenBank/DDBJ whole genome shotgun (WGS) entry which is preliminary data.</text>
</comment>
<dbReference type="InterPro" id="IPR036236">
    <property type="entry name" value="Znf_C2H2_sf"/>
</dbReference>
<evidence type="ECO:0000313" key="4">
    <source>
        <dbReference type="EMBL" id="KAK7026415.1"/>
    </source>
</evidence>
<feature type="domain" description="C2H2-type" evidence="3">
    <location>
        <begin position="552"/>
        <end position="576"/>
    </location>
</feature>
<keyword evidence="5" id="KW-1185">Reference proteome</keyword>
<name>A0AAW0BJ96_9AGAR</name>
<keyword evidence="1" id="KW-0863">Zinc-finger</keyword>
<evidence type="ECO:0000259" key="3">
    <source>
        <dbReference type="PROSITE" id="PS50157"/>
    </source>
</evidence>
<accession>A0AAW0BJ96</accession>
<feature type="compositionally biased region" description="Polar residues" evidence="2">
    <location>
        <begin position="106"/>
        <end position="115"/>
    </location>
</feature>
<dbReference type="PROSITE" id="PS50157">
    <property type="entry name" value="ZINC_FINGER_C2H2_2"/>
    <property type="match status" value="1"/>
</dbReference>
<keyword evidence="1" id="KW-0479">Metal-binding</keyword>
<dbReference type="InterPro" id="IPR013087">
    <property type="entry name" value="Znf_C2H2_type"/>
</dbReference>
<dbReference type="GO" id="GO:0008270">
    <property type="term" value="F:zinc ion binding"/>
    <property type="evidence" value="ECO:0007669"/>
    <property type="project" value="UniProtKB-KW"/>
</dbReference>
<protein>
    <recommendedName>
        <fullName evidence="3">C2H2-type domain-containing protein</fullName>
    </recommendedName>
</protein>
<feature type="region of interest" description="Disordered" evidence="2">
    <location>
        <begin position="296"/>
        <end position="322"/>
    </location>
</feature>
<dbReference type="SMART" id="SM00355">
    <property type="entry name" value="ZnF_C2H2"/>
    <property type="match status" value="1"/>
</dbReference>
<dbReference type="Proteomes" id="UP001383192">
    <property type="component" value="Unassembled WGS sequence"/>
</dbReference>
<dbReference type="AlphaFoldDB" id="A0AAW0BJ96"/>
<keyword evidence="1" id="KW-0862">Zinc</keyword>
<sequence length="614" mass="66222">MPSLWHLDTYFDELSDEESPLDIPTTTIEENGFLRSSPFYDLPFFNCGDEDFVGSPGVLEASCARDAFEQESLSIEPSLIHSPSPPTPTPSQTGSSPSGATHRVSAPTSQASDACTTGKDESFNEPSSTHSPSLVVPHETESSPSGATHPSAPASQDFDTSTGDSQAELDASSLTEAPIDGLFKSGSLSLYRRAELSVPPPTSSTKAVKENEDGETLAPKTGEPPSHIVNTDQRLGKRKLSMVEDEVYPVDDYTATSTGSTYPIGGLEHTLPGFGDGEQAQFDSRNGIPQIVGPQQLLHPDPASAHSSMPSISGPSHLSQTSALDVRHARPYSGFDRHILFDQHLHRAFSFVGDGGLSHLGNRLHYQQVEPQPMAIHPQLPAAGPLQCEYRAHVEEDFREEPAEPLEGPYDYRQYNGYQYGYQMGGAPAPSFRSTPPELEARIPDVVANNYAGGAQLPSLAPSPPLTNAPMAGPPTPSTPAGAPTTHVCELTPVETQPKKCCWKENGGTVECTVLIEPGEHTASDHVKGSHKIRKPMVNNANGEQVASNTHWICDWCSKTFSNGTHLFRHLNTHTNFGAMKCACGHISARSDSHKSRHRNCQQAVTQGNKRRKV</sequence>
<feature type="region of interest" description="Disordered" evidence="2">
    <location>
        <begin position="455"/>
        <end position="483"/>
    </location>
</feature>
<evidence type="ECO:0000256" key="1">
    <source>
        <dbReference type="PROSITE-ProRule" id="PRU00042"/>
    </source>
</evidence>
<feature type="compositionally biased region" description="Polar residues" evidence="2">
    <location>
        <begin position="142"/>
        <end position="165"/>
    </location>
</feature>
<reference evidence="4 5" key="1">
    <citation type="submission" date="2024-01" db="EMBL/GenBank/DDBJ databases">
        <title>A draft genome for a cacao thread blight-causing isolate of Paramarasmius palmivorus.</title>
        <authorList>
            <person name="Baruah I.K."/>
            <person name="Bukari Y."/>
            <person name="Amoako-Attah I."/>
            <person name="Meinhardt L.W."/>
            <person name="Bailey B.A."/>
            <person name="Cohen S.P."/>
        </authorList>
    </citation>
    <scope>NUCLEOTIDE SEQUENCE [LARGE SCALE GENOMIC DNA]</scope>
    <source>
        <strain evidence="4 5">GH-12</strain>
    </source>
</reference>
<evidence type="ECO:0000256" key="2">
    <source>
        <dbReference type="SAM" id="MobiDB-lite"/>
    </source>
</evidence>
<dbReference type="SUPFAM" id="SSF57667">
    <property type="entry name" value="beta-beta-alpha zinc fingers"/>
    <property type="match status" value="1"/>
</dbReference>
<feature type="region of interest" description="Disordered" evidence="2">
    <location>
        <begin position="595"/>
        <end position="614"/>
    </location>
</feature>
<gene>
    <name evidence="4" type="ORF">VNI00_015650</name>
</gene>
<dbReference type="EMBL" id="JAYKXP010000105">
    <property type="protein sequence ID" value="KAK7026415.1"/>
    <property type="molecule type" value="Genomic_DNA"/>
</dbReference>
<feature type="compositionally biased region" description="Low complexity" evidence="2">
    <location>
        <begin position="90"/>
        <end position="99"/>
    </location>
</feature>
<feature type="region of interest" description="Disordered" evidence="2">
    <location>
        <begin position="195"/>
        <end position="236"/>
    </location>
</feature>
<feature type="compositionally biased region" description="Pro residues" evidence="2">
    <location>
        <begin position="461"/>
        <end position="478"/>
    </location>
</feature>
<dbReference type="PROSITE" id="PS00028">
    <property type="entry name" value="ZINC_FINGER_C2H2_1"/>
    <property type="match status" value="1"/>
</dbReference>
<feature type="region of interest" description="Disordered" evidence="2">
    <location>
        <begin position="77"/>
        <end position="173"/>
    </location>
</feature>
<proteinExistence type="predicted"/>
<organism evidence="4 5">
    <name type="scientific">Paramarasmius palmivorus</name>
    <dbReference type="NCBI Taxonomy" id="297713"/>
    <lineage>
        <taxon>Eukaryota</taxon>
        <taxon>Fungi</taxon>
        <taxon>Dikarya</taxon>
        <taxon>Basidiomycota</taxon>
        <taxon>Agaricomycotina</taxon>
        <taxon>Agaricomycetes</taxon>
        <taxon>Agaricomycetidae</taxon>
        <taxon>Agaricales</taxon>
        <taxon>Marasmiineae</taxon>
        <taxon>Marasmiaceae</taxon>
        <taxon>Paramarasmius</taxon>
    </lineage>
</organism>
<evidence type="ECO:0000313" key="5">
    <source>
        <dbReference type="Proteomes" id="UP001383192"/>
    </source>
</evidence>
<feature type="compositionally biased region" description="Polar residues" evidence="2">
    <location>
        <begin position="305"/>
        <end position="322"/>
    </location>
</feature>